<name>A0A0G0P6I6_UNCC2</name>
<dbReference type="AlphaFoldDB" id="A0A0G0P6I6"/>
<organism evidence="1 2">
    <name type="scientific">candidate division CPR2 bacterium GW2011_GWC2_39_10</name>
    <dbReference type="NCBI Taxonomy" id="1618345"/>
    <lineage>
        <taxon>Bacteria</taxon>
        <taxon>Bacteria division CPR2</taxon>
    </lineage>
</organism>
<proteinExistence type="predicted"/>
<evidence type="ECO:0000313" key="2">
    <source>
        <dbReference type="Proteomes" id="UP000034207"/>
    </source>
</evidence>
<protein>
    <submittedName>
        <fullName evidence="1">Uncharacterized protein</fullName>
    </submittedName>
</protein>
<sequence length="47" mass="5448">MLRPVNYFMRIFYWIILLIVFATEDARASSTYSEADDSAIEPDVGFI</sequence>
<dbReference type="EMBL" id="LBVV01000016">
    <property type="protein sequence ID" value="KKQ93724.1"/>
    <property type="molecule type" value="Genomic_DNA"/>
</dbReference>
<evidence type="ECO:0000313" key="1">
    <source>
        <dbReference type="EMBL" id="KKQ93724.1"/>
    </source>
</evidence>
<gene>
    <name evidence="1" type="ORF">UT18_C0016G0020</name>
</gene>
<dbReference type="Proteomes" id="UP000034207">
    <property type="component" value="Unassembled WGS sequence"/>
</dbReference>
<comment type="caution">
    <text evidence="1">The sequence shown here is derived from an EMBL/GenBank/DDBJ whole genome shotgun (WGS) entry which is preliminary data.</text>
</comment>
<accession>A0A0G0P6I6</accession>
<reference evidence="1 2" key="1">
    <citation type="journal article" date="2015" name="Nature">
        <title>rRNA introns, odd ribosomes, and small enigmatic genomes across a large radiation of phyla.</title>
        <authorList>
            <person name="Brown C.T."/>
            <person name="Hug L.A."/>
            <person name="Thomas B.C."/>
            <person name="Sharon I."/>
            <person name="Castelle C.J."/>
            <person name="Singh A."/>
            <person name="Wilkins M.J."/>
            <person name="Williams K.H."/>
            <person name="Banfield J.F."/>
        </authorList>
    </citation>
    <scope>NUCLEOTIDE SEQUENCE [LARGE SCALE GENOMIC DNA]</scope>
</reference>